<evidence type="ECO:0000313" key="1">
    <source>
        <dbReference type="EMBL" id="AKA31150.1"/>
    </source>
</evidence>
<evidence type="ECO:0000313" key="2">
    <source>
        <dbReference type="Proteomes" id="UP000032746"/>
    </source>
</evidence>
<dbReference type="Proteomes" id="UP000032746">
    <property type="component" value="Chromosome"/>
</dbReference>
<sequence length="121" mass="14192">MKKVDALEQFKNCGMSYTEMMKNCQIYSVGIRSEETRLAKNVYGNLRRHGLLDEVRPKSELGNPKVDGIPYTEILRLRKEYVQGIRTDETKKANAIYQRMLRRGWATRLKERCKGLNHENN</sequence>
<dbReference type="RefSeq" id="WP_000754867.1">
    <property type="nucleotide sequence ID" value="NZ_CAUZGQ010000040.1"/>
</dbReference>
<dbReference type="EMBL" id="CP008706">
    <property type="protein sequence ID" value="AKA31150.1"/>
    <property type="molecule type" value="Genomic_DNA"/>
</dbReference>
<reference evidence="1 2" key="1">
    <citation type="journal article" date="2015" name="J. Bacteriol.">
        <title>Resources for Genetic and Genomic Analysis of Emerging Pathogen Acinetobacter baumannii.</title>
        <authorList>
            <person name="Gallagher L.A."/>
            <person name="Ramage E."/>
            <person name="Weiss E.J."/>
            <person name="Radey M."/>
            <person name="Hayden H.S."/>
            <person name="Held K.G."/>
            <person name="Huse H.K."/>
            <person name="Zurawski D.V."/>
            <person name="Brittnacher M.J."/>
            <person name="Manoil C."/>
        </authorList>
    </citation>
    <scope>NUCLEOTIDE SEQUENCE [LARGE SCALE GENOMIC DNA]</scope>
    <source>
        <strain evidence="1 2">AB5075-UW</strain>
    </source>
</reference>
<organism evidence="1 2">
    <name type="scientific">Acinetobacter baumannii</name>
    <dbReference type="NCBI Taxonomy" id="470"/>
    <lineage>
        <taxon>Bacteria</taxon>
        <taxon>Pseudomonadati</taxon>
        <taxon>Pseudomonadota</taxon>
        <taxon>Gammaproteobacteria</taxon>
        <taxon>Moraxellales</taxon>
        <taxon>Moraxellaceae</taxon>
        <taxon>Acinetobacter</taxon>
        <taxon>Acinetobacter calcoaceticus/baumannii complex</taxon>
    </lineage>
</organism>
<protein>
    <submittedName>
        <fullName evidence="1">Uncharacterized protein</fullName>
    </submittedName>
</protein>
<dbReference type="PATRIC" id="fig|470.1345.peg.1365"/>
<name>A0A0D5YFU0_ACIBA</name>
<dbReference type="AlphaFoldDB" id="A0A0D5YFU0"/>
<accession>A0A0D5YFU0</accession>
<proteinExistence type="predicted"/>
<reference evidence="2" key="2">
    <citation type="submission" date="2015-03" db="EMBL/GenBank/DDBJ databases">
        <authorList>
            <person name="Gallagher L.A."/>
            <person name="Hayden H.S."/>
            <person name="Weiss E.J."/>
            <person name="Hager K.R."/>
            <person name="Ramage E."/>
            <person name="Radey M.R."/>
            <person name="Bydalek R."/>
            <person name="Manoil C."/>
            <person name="Miller S.I."/>
            <person name="Brittnacher M.J."/>
        </authorList>
    </citation>
    <scope>NUCLEOTIDE SEQUENCE [LARGE SCALE GENOMIC DNA]</scope>
    <source>
        <strain evidence="2">AB5075-UW</strain>
    </source>
</reference>
<gene>
    <name evidence="1" type="ORF">ABUW_1406</name>
</gene>